<comment type="caution">
    <text evidence="9">The sequence shown here is derived from an EMBL/GenBank/DDBJ whole genome shotgun (WGS) entry which is preliminary data.</text>
</comment>
<dbReference type="PANTHER" id="PTHR32309">
    <property type="entry name" value="TYROSINE-PROTEIN KINASE"/>
    <property type="match status" value="1"/>
</dbReference>
<feature type="transmembrane region" description="Helical" evidence="7">
    <location>
        <begin position="101"/>
        <end position="121"/>
    </location>
</feature>
<keyword evidence="6 7" id="KW-0472">Membrane</keyword>
<gene>
    <name evidence="9" type="ORF">EDL96_06975</name>
</gene>
<dbReference type="PANTHER" id="PTHR32309:SF31">
    <property type="entry name" value="CAPSULAR EXOPOLYSACCHARIDE FAMILY"/>
    <property type="match status" value="1"/>
</dbReference>
<comment type="subcellular location">
    <subcellularLocation>
        <location evidence="1">Cell membrane</location>
        <topology evidence="1">Multi-pass membrane protein</topology>
    </subcellularLocation>
</comment>
<name>A0A3N3ZT85_9MICC</name>
<dbReference type="Proteomes" id="UP000270616">
    <property type="component" value="Unassembled WGS sequence"/>
</dbReference>
<feature type="transmembrane region" description="Helical" evidence="7">
    <location>
        <begin position="263"/>
        <end position="285"/>
    </location>
</feature>
<protein>
    <recommendedName>
        <fullName evidence="8">Polysaccharide chain length determinant N-terminal domain-containing protein</fullName>
    </recommendedName>
</protein>
<reference evidence="9 10" key="1">
    <citation type="submission" date="2018-10" db="EMBL/GenBank/DDBJ databases">
        <title>Kocuria sp. M5W7-7, whole genome shotgun sequence.</title>
        <authorList>
            <person name="Tuo L."/>
        </authorList>
    </citation>
    <scope>NUCLEOTIDE SEQUENCE [LARGE SCALE GENOMIC DNA]</scope>
    <source>
        <strain evidence="9 10">M5W7-7</strain>
    </source>
</reference>
<keyword evidence="5 7" id="KW-1133">Transmembrane helix</keyword>
<keyword evidence="10" id="KW-1185">Reference proteome</keyword>
<comment type="similarity">
    <text evidence="2">Belongs to the CpsC/CapA family.</text>
</comment>
<keyword evidence="4 7" id="KW-0812">Transmembrane</keyword>
<evidence type="ECO:0000313" key="9">
    <source>
        <dbReference type="EMBL" id="ROZ63276.1"/>
    </source>
</evidence>
<evidence type="ECO:0000256" key="6">
    <source>
        <dbReference type="ARBA" id="ARBA00023136"/>
    </source>
</evidence>
<dbReference type="AlphaFoldDB" id="A0A3N3ZT85"/>
<accession>A0A3N3ZT85</accession>
<dbReference type="GO" id="GO:0005886">
    <property type="term" value="C:plasma membrane"/>
    <property type="evidence" value="ECO:0007669"/>
    <property type="project" value="UniProtKB-SubCell"/>
</dbReference>
<dbReference type="EMBL" id="RKMF01000007">
    <property type="protein sequence ID" value="ROZ63276.1"/>
    <property type="molecule type" value="Genomic_DNA"/>
</dbReference>
<organism evidence="9 10">
    <name type="scientific">Kocuria soli</name>
    <dbReference type="NCBI Taxonomy" id="2485125"/>
    <lineage>
        <taxon>Bacteria</taxon>
        <taxon>Bacillati</taxon>
        <taxon>Actinomycetota</taxon>
        <taxon>Actinomycetes</taxon>
        <taxon>Micrococcales</taxon>
        <taxon>Micrococcaceae</taxon>
        <taxon>Kocuria</taxon>
    </lineage>
</organism>
<evidence type="ECO:0000256" key="5">
    <source>
        <dbReference type="ARBA" id="ARBA00022989"/>
    </source>
</evidence>
<evidence type="ECO:0000256" key="3">
    <source>
        <dbReference type="ARBA" id="ARBA00022475"/>
    </source>
</evidence>
<sequence length="295" mass="31634">MSRRSGPMRSWTCTNSRGQLTVFARRRGSARGRRAWTTWLPPSSTPVSRRCESGVHNRARLDMGPGHRKKCPVEVSKRRQIAEQGGEMDFVDYVMAFRRSVVWVLISTIIGALIGGAVALMTPPRYLATATTLLTATEATEAAELPQIGTYMSQQIATLSTLATTETVLQPVIDDLGMDTTPQELATRVSVSTPPDTMMVEITTTGADPDEAAETSNAIAQQLSETVDEVAPTVAEEGPVTSMETVTQAPVPTQDQSVSLTTAALAGAALGFLLGLVIAVAQYAFAQRRHVTRAS</sequence>
<evidence type="ECO:0000256" key="4">
    <source>
        <dbReference type="ARBA" id="ARBA00022692"/>
    </source>
</evidence>
<proteinExistence type="inferred from homology"/>
<dbReference type="InterPro" id="IPR003856">
    <property type="entry name" value="LPS_length_determ_N"/>
</dbReference>
<dbReference type="InterPro" id="IPR050445">
    <property type="entry name" value="Bact_polysacc_biosynth/exp"/>
</dbReference>
<evidence type="ECO:0000256" key="1">
    <source>
        <dbReference type="ARBA" id="ARBA00004651"/>
    </source>
</evidence>
<evidence type="ECO:0000313" key="10">
    <source>
        <dbReference type="Proteomes" id="UP000270616"/>
    </source>
</evidence>
<evidence type="ECO:0000259" key="8">
    <source>
        <dbReference type="Pfam" id="PF02706"/>
    </source>
</evidence>
<evidence type="ECO:0000256" key="7">
    <source>
        <dbReference type="SAM" id="Phobius"/>
    </source>
</evidence>
<evidence type="ECO:0000256" key="2">
    <source>
        <dbReference type="ARBA" id="ARBA00006683"/>
    </source>
</evidence>
<feature type="domain" description="Polysaccharide chain length determinant N-terminal" evidence="8">
    <location>
        <begin position="87"/>
        <end position="175"/>
    </location>
</feature>
<dbReference type="Pfam" id="PF02706">
    <property type="entry name" value="Wzz"/>
    <property type="match status" value="1"/>
</dbReference>
<keyword evidence="3" id="KW-1003">Cell membrane</keyword>